<organism evidence="3">
    <name type="scientific">Paenibacillus sp. SYP-B3998</name>
    <dbReference type="NCBI Taxonomy" id="2678564"/>
    <lineage>
        <taxon>Bacteria</taxon>
        <taxon>Bacillati</taxon>
        <taxon>Bacillota</taxon>
        <taxon>Bacilli</taxon>
        <taxon>Bacillales</taxon>
        <taxon>Paenibacillaceae</taxon>
        <taxon>Paenibacillus</taxon>
    </lineage>
</organism>
<evidence type="ECO:0000313" key="3">
    <source>
        <dbReference type="EMBL" id="NEW09941.1"/>
    </source>
</evidence>
<proteinExistence type="predicted"/>
<comment type="caution">
    <text evidence="3">The sequence shown here is derived from an EMBL/GenBank/DDBJ whole genome shotgun (WGS) entry which is preliminary data.</text>
</comment>
<dbReference type="PANTHER" id="PTHR42792">
    <property type="entry name" value="FLAGELLIN"/>
    <property type="match status" value="1"/>
</dbReference>
<evidence type="ECO:0000259" key="2">
    <source>
        <dbReference type="Pfam" id="PF00669"/>
    </source>
</evidence>
<dbReference type="InterPro" id="IPR001029">
    <property type="entry name" value="Flagellin_N"/>
</dbReference>
<evidence type="ECO:0000256" key="1">
    <source>
        <dbReference type="ARBA" id="ARBA00020110"/>
    </source>
</evidence>
<keyword evidence="3" id="KW-0966">Cell projection</keyword>
<dbReference type="SUPFAM" id="SSF64518">
    <property type="entry name" value="Phase 1 flagellin"/>
    <property type="match status" value="1"/>
</dbReference>
<dbReference type="Pfam" id="PF00669">
    <property type="entry name" value="Flagellin_N"/>
    <property type="match status" value="1"/>
</dbReference>
<accession>A0A6G4A7Y8</accession>
<reference evidence="3" key="1">
    <citation type="submission" date="2020-02" db="EMBL/GenBank/DDBJ databases">
        <authorList>
            <person name="Shen X.-R."/>
            <person name="Zhang Y.-X."/>
        </authorList>
    </citation>
    <scope>NUCLEOTIDE SEQUENCE</scope>
    <source>
        <strain evidence="3">SYP-B3998</strain>
    </source>
</reference>
<dbReference type="AlphaFoldDB" id="A0A6G4A7Y8"/>
<dbReference type="GO" id="GO:0005198">
    <property type="term" value="F:structural molecule activity"/>
    <property type="evidence" value="ECO:0007669"/>
    <property type="project" value="InterPro"/>
</dbReference>
<keyword evidence="3" id="KW-0282">Flagellum</keyword>
<dbReference type="InterPro" id="IPR001492">
    <property type="entry name" value="Flagellin"/>
</dbReference>
<dbReference type="GO" id="GO:0009288">
    <property type="term" value="C:bacterial-type flagellum"/>
    <property type="evidence" value="ECO:0007669"/>
    <property type="project" value="InterPro"/>
</dbReference>
<sequence>MIINHNIAAMNTHRQLGVNTAATSKSIEKLSSGLRINRAGDDAAGLAISEKMRGQIRGLDQATRNSQD</sequence>
<dbReference type="Gene3D" id="1.20.1330.10">
    <property type="entry name" value="f41 fragment of flagellin, N-terminal domain"/>
    <property type="match status" value="1"/>
</dbReference>
<keyword evidence="3" id="KW-0969">Cilium</keyword>
<dbReference type="PANTHER" id="PTHR42792:SF2">
    <property type="entry name" value="FLAGELLIN"/>
    <property type="match status" value="1"/>
</dbReference>
<protein>
    <recommendedName>
        <fullName evidence="1">Flagellin</fullName>
    </recommendedName>
</protein>
<dbReference type="EMBL" id="JAAIKC010000038">
    <property type="protein sequence ID" value="NEW09941.1"/>
    <property type="molecule type" value="Genomic_DNA"/>
</dbReference>
<feature type="non-terminal residue" evidence="3">
    <location>
        <position position="68"/>
    </location>
</feature>
<feature type="domain" description="Flagellin N-terminal" evidence="2">
    <location>
        <begin position="3"/>
        <end position="68"/>
    </location>
</feature>
<gene>
    <name evidence="3" type="ORF">GK047_29105</name>
</gene>
<name>A0A6G4A7Y8_9BACL</name>